<gene>
    <name evidence="2" type="ORF">SAMN05216313_11241</name>
</gene>
<accession>A0A1I0GJW6</accession>
<name>A0A1I0GJW6_9FIRM</name>
<proteinExistence type="predicted"/>
<evidence type="ECO:0000313" key="2">
    <source>
        <dbReference type="EMBL" id="SET71329.1"/>
    </source>
</evidence>
<feature type="region of interest" description="Disordered" evidence="1">
    <location>
        <begin position="1"/>
        <end position="85"/>
    </location>
</feature>
<evidence type="ECO:0000313" key="3">
    <source>
        <dbReference type="Proteomes" id="UP000198508"/>
    </source>
</evidence>
<protein>
    <submittedName>
        <fullName evidence="2">Uncharacterized protein</fullName>
    </submittedName>
</protein>
<organism evidence="2 3">
    <name type="scientific">Enterocloster lavalensis</name>
    <dbReference type="NCBI Taxonomy" id="460384"/>
    <lineage>
        <taxon>Bacteria</taxon>
        <taxon>Bacillati</taxon>
        <taxon>Bacillota</taxon>
        <taxon>Clostridia</taxon>
        <taxon>Lachnospirales</taxon>
        <taxon>Lachnospiraceae</taxon>
        <taxon>Enterocloster</taxon>
    </lineage>
</organism>
<dbReference type="STRING" id="460384.SAMN05216313_11241"/>
<dbReference type="AlphaFoldDB" id="A0A1I0GJW6"/>
<dbReference type="RefSeq" id="WP_092364202.1">
    <property type="nucleotide sequence ID" value="NZ_FOIM01000012.1"/>
</dbReference>
<feature type="compositionally biased region" description="Polar residues" evidence="1">
    <location>
        <begin position="1"/>
        <end position="13"/>
    </location>
</feature>
<sequence length="85" mass="9111">MPEINLNNMTPEQLNDHINGHSGGKGPATYCGHTTPYGPATGQEDSRAHDPNPNDGSTDKPAMPPVKPRPHHNNDQDPDHGPGMK</sequence>
<keyword evidence="3" id="KW-1185">Reference proteome</keyword>
<reference evidence="3" key="1">
    <citation type="submission" date="2016-10" db="EMBL/GenBank/DDBJ databases">
        <authorList>
            <person name="Varghese N."/>
            <person name="Submissions S."/>
        </authorList>
    </citation>
    <scope>NUCLEOTIDE SEQUENCE [LARGE SCALE GENOMIC DNA]</scope>
    <source>
        <strain evidence="3">NLAE-zl-G277</strain>
    </source>
</reference>
<feature type="compositionally biased region" description="Basic and acidic residues" evidence="1">
    <location>
        <begin position="72"/>
        <end position="85"/>
    </location>
</feature>
<evidence type="ECO:0000256" key="1">
    <source>
        <dbReference type="SAM" id="MobiDB-lite"/>
    </source>
</evidence>
<dbReference type="EMBL" id="FOIM01000012">
    <property type="protein sequence ID" value="SET71329.1"/>
    <property type="molecule type" value="Genomic_DNA"/>
</dbReference>
<dbReference type="Proteomes" id="UP000198508">
    <property type="component" value="Unassembled WGS sequence"/>
</dbReference>